<protein>
    <submittedName>
        <fullName evidence="2">Morn repeat protein</fullName>
    </submittedName>
</protein>
<evidence type="ECO:0000256" key="1">
    <source>
        <dbReference type="ARBA" id="ARBA00022737"/>
    </source>
</evidence>
<reference evidence="2 3" key="1">
    <citation type="submission" date="2014-06" db="EMBL/GenBank/DDBJ databases">
        <authorList>
            <person name="Swart Estienne"/>
        </authorList>
    </citation>
    <scope>NUCLEOTIDE SEQUENCE [LARGE SCALE GENOMIC DNA]</scope>
    <source>
        <strain evidence="2 3">130c</strain>
    </source>
</reference>
<dbReference type="Proteomes" id="UP000039865">
    <property type="component" value="Unassembled WGS sequence"/>
</dbReference>
<organism evidence="2 3">
    <name type="scientific">Stylonychia lemnae</name>
    <name type="common">Ciliate</name>
    <dbReference type="NCBI Taxonomy" id="5949"/>
    <lineage>
        <taxon>Eukaryota</taxon>
        <taxon>Sar</taxon>
        <taxon>Alveolata</taxon>
        <taxon>Ciliophora</taxon>
        <taxon>Intramacronucleata</taxon>
        <taxon>Spirotrichea</taxon>
        <taxon>Stichotrichia</taxon>
        <taxon>Sporadotrichida</taxon>
        <taxon>Oxytrichidae</taxon>
        <taxon>Stylonychinae</taxon>
        <taxon>Stylonychia</taxon>
    </lineage>
</organism>
<sequence>MIFIAQGVGHQQLNQCPKPDQKVFQYLGETLNGKPHGQGTMFYIIGGKAYDGNYSSGLFEGRGILYYLNQQKAFDGIFQKGQKFRGIEHYMHGSISYEGEFQHGKRDGYGCSYFPNGHKNYEGQWQAGFYHGIGTIYDRDSLISYQGGLNKNLKDQFGSQSIDEDISYSGYFSQGKKEGSFYMISLNRNIACRRFFKDDQPFYKHRK</sequence>
<dbReference type="InParanoid" id="A0A078APU2"/>
<dbReference type="SUPFAM" id="SSF82185">
    <property type="entry name" value="Histone H3 K4-specific methyltransferase SET7/9 N-terminal domain"/>
    <property type="match status" value="2"/>
</dbReference>
<accession>A0A078APU2</accession>
<dbReference type="EMBL" id="CCKQ01011388">
    <property type="protein sequence ID" value="CDW82953.1"/>
    <property type="molecule type" value="Genomic_DNA"/>
</dbReference>
<evidence type="ECO:0000313" key="3">
    <source>
        <dbReference type="Proteomes" id="UP000039865"/>
    </source>
</evidence>
<dbReference type="Pfam" id="PF02493">
    <property type="entry name" value="MORN"/>
    <property type="match status" value="5"/>
</dbReference>
<keyword evidence="3" id="KW-1185">Reference proteome</keyword>
<proteinExistence type="predicted"/>
<name>A0A078APU2_STYLE</name>
<dbReference type="PANTHER" id="PTHR43215:SF14">
    <property type="entry name" value="RADIAL SPOKE HEAD 1 HOMOLOG"/>
    <property type="match status" value="1"/>
</dbReference>
<dbReference type="AlphaFoldDB" id="A0A078APU2"/>
<dbReference type="PANTHER" id="PTHR43215">
    <property type="entry name" value="RADIAL SPOKE HEAD 1 HOMOLOG"/>
    <property type="match status" value="1"/>
</dbReference>
<dbReference type="OrthoDB" id="284854at2759"/>
<dbReference type="InterPro" id="IPR003409">
    <property type="entry name" value="MORN"/>
</dbReference>
<dbReference type="Gene3D" id="2.20.110.10">
    <property type="entry name" value="Histone H3 K4-specific methyltransferase SET7/9 N-terminal domain"/>
    <property type="match status" value="2"/>
</dbReference>
<gene>
    <name evidence="2" type="primary">Contig7778.g8289</name>
    <name evidence="2" type="ORF">STYLEM_11990</name>
</gene>
<dbReference type="SMART" id="SM00698">
    <property type="entry name" value="MORN"/>
    <property type="match status" value="4"/>
</dbReference>
<evidence type="ECO:0000313" key="2">
    <source>
        <dbReference type="EMBL" id="CDW82953.1"/>
    </source>
</evidence>
<keyword evidence="1" id="KW-0677">Repeat</keyword>